<protein>
    <recommendedName>
        <fullName evidence="1">Damage-control phosphatase ARMT1-like metal-binding domain-containing protein</fullName>
    </recommendedName>
</protein>
<dbReference type="InterPro" id="IPR002791">
    <property type="entry name" value="ARMT1-like_metal-bd"/>
</dbReference>
<reference evidence="2" key="1">
    <citation type="journal article" date="2014" name="Front. Microbiol.">
        <title>High frequency of phylogenetically diverse reductive dehalogenase-homologous genes in deep subseafloor sedimentary metagenomes.</title>
        <authorList>
            <person name="Kawai M."/>
            <person name="Futagami T."/>
            <person name="Toyoda A."/>
            <person name="Takaki Y."/>
            <person name="Nishi S."/>
            <person name="Hori S."/>
            <person name="Arai W."/>
            <person name="Tsubouchi T."/>
            <person name="Morono Y."/>
            <person name="Uchiyama I."/>
            <person name="Ito T."/>
            <person name="Fujiyama A."/>
            <person name="Inagaki F."/>
            <person name="Takami H."/>
        </authorList>
    </citation>
    <scope>NUCLEOTIDE SEQUENCE</scope>
    <source>
        <strain evidence="2">Expedition CK06-06</strain>
    </source>
</reference>
<dbReference type="Gene3D" id="1.10.285.20">
    <property type="entry name" value="Uncharacterised protein PF01937, DUF89, domain 2"/>
    <property type="match status" value="1"/>
</dbReference>
<feature type="non-terminal residue" evidence="2">
    <location>
        <position position="229"/>
    </location>
</feature>
<evidence type="ECO:0000259" key="1">
    <source>
        <dbReference type="Pfam" id="PF01937"/>
    </source>
</evidence>
<dbReference type="EMBL" id="BART01019799">
    <property type="protein sequence ID" value="GAG96367.1"/>
    <property type="molecule type" value="Genomic_DNA"/>
</dbReference>
<gene>
    <name evidence="2" type="ORF">S01H4_36947</name>
</gene>
<dbReference type="SUPFAM" id="SSF111321">
    <property type="entry name" value="AF1104-like"/>
    <property type="match status" value="1"/>
</dbReference>
<name>X1CTR5_9ZZZZ</name>
<dbReference type="Gene3D" id="1.10.8.380">
    <property type="entry name" value="Uncharacterised protein PF01937, DUF89, domain 1"/>
    <property type="match status" value="1"/>
</dbReference>
<dbReference type="Pfam" id="PF01937">
    <property type="entry name" value="ARMT1-like_dom"/>
    <property type="match status" value="1"/>
</dbReference>
<feature type="domain" description="Damage-control phosphatase ARMT1-like metal-binding" evidence="1">
    <location>
        <begin position="5"/>
        <end position="228"/>
    </location>
</feature>
<accession>X1CTR5</accession>
<dbReference type="InterPro" id="IPR036075">
    <property type="entry name" value="ARMT-1-like_metal-bd_sf"/>
</dbReference>
<comment type="caution">
    <text evidence="2">The sequence shown here is derived from an EMBL/GenBank/DDBJ whole genome shotgun (WGS) entry which is preliminary data.</text>
</comment>
<proteinExistence type="predicted"/>
<organism evidence="2">
    <name type="scientific">marine sediment metagenome</name>
    <dbReference type="NCBI Taxonomy" id="412755"/>
    <lineage>
        <taxon>unclassified sequences</taxon>
        <taxon>metagenomes</taxon>
        <taxon>ecological metagenomes</taxon>
    </lineage>
</organism>
<evidence type="ECO:0000313" key="2">
    <source>
        <dbReference type="EMBL" id="GAG96367.1"/>
    </source>
</evidence>
<dbReference type="AlphaFoldDB" id="X1CTR5"/>
<dbReference type="Gene3D" id="3.40.50.10880">
    <property type="entry name" value="Uncharacterised protein PF01937, DUF89, domain 3"/>
    <property type="match status" value="1"/>
</dbReference>
<sequence length="229" mass="25741">MKLHLECVPCYIRQALDAAKMATKDEKLQKQILRESIIAASEFDIDSSGFILQAKIKKVMGKILPATDPYREVKEKYNRIVLDLEDDIKKIIRDSKDPFETSLRIALAGNIIDFGPNANLNSKILKNAIKKSLSQRLDNKKIKLLKENIDNAKRILFIGDNAGEIVLDKIFIEKLTKEKITYVVRGGYALNDATMQDAKMVGMTDTVRVITTGLDMPAAILPLCSKDFL</sequence>